<gene>
    <name evidence="2" type="ORF">GCM10025870_27880</name>
</gene>
<name>A0ABN6YIC5_9MICO</name>
<dbReference type="EMBL" id="AP027734">
    <property type="protein sequence ID" value="BDZ55715.1"/>
    <property type="molecule type" value="Genomic_DNA"/>
</dbReference>
<feature type="compositionally biased region" description="Basic residues" evidence="1">
    <location>
        <begin position="433"/>
        <end position="444"/>
    </location>
</feature>
<feature type="region of interest" description="Disordered" evidence="1">
    <location>
        <begin position="315"/>
        <end position="453"/>
    </location>
</feature>
<reference evidence="3" key="1">
    <citation type="journal article" date="2019" name="Int. J. Syst. Evol. Microbiol.">
        <title>The Global Catalogue of Microorganisms (GCM) 10K type strain sequencing project: providing services to taxonomists for standard genome sequencing and annotation.</title>
        <authorList>
            <consortium name="The Broad Institute Genomics Platform"/>
            <consortium name="The Broad Institute Genome Sequencing Center for Infectious Disease"/>
            <person name="Wu L."/>
            <person name="Ma J."/>
        </authorList>
    </citation>
    <scope>NUCLEOTIDE SEQUENCE [LARGE SCALE GENOMIC DNA]</scope>
    <source>
        <strain evidence="3">NBRC 109019</strain>
    </source>
</reference>
<evidence type="ECO:0000313" key="3">
    <source>
        <dbReference type="Proteomes" id="UP001321477"/>
    </source>
</evidence>
<feature type="compositionally biased region" description="Basic residues" evidence="1">
    <location>
        <begin position="391"/>
        <end position="406"/>
    </location>
</feature>
<dbReference type="Proteomes" id="UP001321477">
    <property type="component" value="Chromosome"/>
</dbReference>
<protein>
    <submittedName>
        <fullName evidence="2">Uncharacterized protein</fullName>
    </submittedName>
</protein>
<feature type="compositionally biased region" description="Low complexity" evidence="1">
    <location>
        <begin position="347"/>
        <end position="363"/>
    </location>
</feature>
<sequence length="453" mass="49201">MLVLAARLRSIPRERLAAALATRELDHAGVDDLFDLAEALTAPDSIDHAVGRLERPALAVLAAAAESADDAGWVQLDVLQGELRRLGADGLADDSRSNVERLEACLLALCDGDRVHVPLEVATRLHARIGDDLPELEALAAPAPPLALAGERADHGLLERRAAETAYATVAATAELLAGLAVQPARELAKGGFALPDAKRLAEATGVDLDDFPRLVRRAVECGLIVRDGPVWLESDDGADWIMLGTADRWTRLADAWRERIPAPLRDLVIRRSEALTASSIRDDVAWYYPGGGTWLTDGMTRLLEDAEALGLAVAGEPSRRPRSCSAAICPPRRNGCPATSRRRSTRSTSSTTSRSSPRPARALARREAPHVRRRRGARPRVELPGDRGIRQPRTRRRRGRRRHPLVPRGRLADRHPAAARLPADRVGGALRRGPRRRSGCHGRARADLRPLG</sequence>
<organism evidence="2 3">
    <name type="scientific">Agromyces marinus</name>
    <dbReference type="NCBI Taxonomy" id="1389020"/>
    <lineage>
        <taxon>Bacteria</taxon>
        <taxon>Bacillati</taxon>
        <taxon>Actinomycetota</taxon>
        <taxon>Actinomycetes</taxon>
        <taxon>Micrococcales</taxon>
        <taxon>Microbacteriaceae</taxon>
        <taxon>Agromyces</taxon>
    </lineage>
</organism>
<proteinExistence type="predicted"/>
<accession>A0ABN6YIC5</accession>
<feature type="compositionally biased region" description="Basic and acidic residues" evidence="1">
    <location>
        <begin position="380"/>
        <end position="390"/>
    </location>
</feature>
<keyword evidence="3" id="KW-1185">Reference proteome</keyword>
<evidence type="ECO:0000256" key="1">
    <source>
        <dbReference type="SAM" id="MobiDB-lite"/>
    </source>
</evidence>
<evidence type="ECO:0000313" key="2">
    <source>
        <dbReference type="EMBL" id="BDZ55715.1"/>
    </source>
</evidence>